<evidence type="ECO:0000259" key="2">
    <source>
        <dbReference type="Pfam" id="PF04892"/>
    </source>
</evidence>
<keyword evidence="1" id="KW-0472">Membrane</keyword>
<dbReference type="NCBIfam" id="NF037970">
    <property type="entry name" value="vanZ_1"/>
    <property type="match status" value="1"/>
</dbReference>
<organism evidence="3 4">
    <name type="scientific">Mesonia sediminis</name>
    <dbReference type="NCBI Taxonomy" id="1703946"/>
    <lineage>
        <taxon>Bacteria</taxon>
        <taxon>Pseudomonadati</taxon>
        <taxon>Bacteroidota</taxon>
        <taxon>Flavobacteriia</taxon>
        <taxon>Flavobacteriales</taxon>
        <taxon>Flavobacteriaceae</taxon>
        <taxon>Mesonia</taxon>
    </lineage>
</organism>
<keyword evidence="1" id="KW-1133">Transmembrane helix</keyword>
<dbReference type="PANTHER" id="PTHR28008">
    <property type="entry name" value="DOMAIN PROTEIN, PUTATIVE (AFU_ORTHOLOGUE AFUA_3G10980)-RELATED"/>
    <property type="match status" value="1"/>
</dbReference>
<evidence type="ECO:0000313" key="4">
    <source>
        <dbReference type="Proteomes" id="UP001597357"/>
    </source>
</evidence>
<feature type="domain" description="VanZ-like" evidence="2">
    <location>
        <begin position="39"/>
        <end position="124"/>
    </location>
</feature>
<dbReference type="EMBL" id="JBHULZ010000014">
    <property type="protein sequence ID" value="MFD2696917.1"/>
    <property type="molecule type" value="Genomic_DNA"/>
</dbReference>
<proteinExistence type="predicted"/>
<evidence type="ECO:0000313" key="3">
    <source>
        <dbReference type="EMBL" id="MFD2696917.1"/>
    </source>
</evidence>
<dbReference type="PANTHER" id="PTHR28008:SF1">
    <property type="entry name" value="DOMAIN PROTEIN, PUTATIVE (AFU_ORTHOLOGUE AFUA_3G10980)-RELATED"/>
    <property type="match status" value="1"/>
</dbReference>
<dbReference type="Proteomes" id="UP001597357">
    <property type="component" value="Unassembled WGS sequence"/>
</dbReference>
<keyword evidence="1" id="KW-0812">Transmembrane</keyword>
<sequence>MQKLIKNLLPAKLLLVLALVNTLCIVYLSLTSTQGLPKVQINQADKIFHFSAYFVLSFLWIWYVFKAVKNTRFISIKKIVSLLVIIFGIFIEVLQESLTSYRTFDYWDILANSAGVMVAYWVSTYLMRPEKQEKKLNF</sequence>
<dbReference type="InterPro" id="IPR006976">
    <property type="entry name" value="VanZ-like"/>
</dbReference>
<dbReference type="RefSeq" id="WP_379043833.1">
    <property type="nucleotide sequence ID" value="NZ_JBHULZ010000014.1"/>
</dbReference>
<reference evidence="4" key="1">
    <citation type="journal article" date="2019" name="Int. J. Syst. Evol. Microbiol.">
        <title>The Global Catalogue of Microorganisms (GCM) 10K type strain sequencing project: providing services to taxonomists for standard genome sequencing and annotation.</title>
        <authorList>
            <consortium name="The Broad Institute Genomics Platform"/>
            <consortium name="The Broad Institute Genome Sequencing Center for Infectious Disease"/>
            <person name="Wu L."/>
            <person name="Ma J."/>
        </authorList>
    </citation>
    <scope>NUCLEOTIDE SEQUENCE [LARGE SCALE GENOMIC DNA]</scope>
    <source>
        <strain evidence="4">KCTC 42255</strain>
    </source>
</reference>
<evidence type="ECO:0000256" key="1">
    <source>
        <dbReference type="SAM" id="Phobius"/>
    </source>
</evidence>
<accession>A0ABW5SCL8</accession>
<keyword evidence="4" id="KW-1185">Reference proteome</keyword>
<feature type="transmembrane region" description="Helical" evidence="1">
    <location>
        <begin position="75"/>
        <end position="94"/>
    </location>
</feature>
<protein>
    <submittedName>
        <fullName evidence="3">VanZ family protein</fullName>
    </submittedName>
</protein>
<feature type="transmembrane region" description="Helical" evidence="1">
    <location>
        <begin position="50"/>
        <end position="68"/>
    </location>
</feature>
<gene>
    <name evidence="3" type="ORF">ACFSQ0_02845</name>
</gene>
<feature type="transmembrane region" description="Helical" evidence="1">
    <location>
        <begin position="106"/>
        <end position="127"/>
    </location>
</feature>
<feature type="transmembrane region" description="Helical" evidence="1">
    <location>
        <begin position="12"/>
        <end position="30"/>
    </location>
</feature>
<comment type="caution">
    <text evidence="3">The sequence shown here is derived from an EMBL/GenBank/DDBJ whole genome shotgun (WGS) entry which is preliminary data.</text>
</comment>
<dbReference type="Pfam" id="PF04892">
    <property type="entry name" value="VanZ"/>
    <property type="match status" value="1"/>
</dbReference>
<name>A0ABW5SCL8_9FLAO</name>